<dbReference type="Gene3D" id="1.20.1250.20">
    <property type="entry name" value="MFS general substrate transporter like domains"/>
    <property type="match status" value="1"/>
</dbReference>
<evidence type="ECO:0000313" key="9">
    <source>
        <dbReference type="Proteomes" id="UP000607311"/>
    </source>
</evidence>
<feature type="transmembrane region" description="Helical" evidence="7">
    <location>
        <begin position="284"/>
        <end position="309"/>
    </location>
</feature>
<dbReference type="PANTHER" id="PTHR23513:SF6">
    <property type="entry name" value="MAJOR FACILITATOR SUPERFAMILY ASSOCIATED DOMAIN-CONTAINING PROTEIN"/>
    <property type="match status" value="1"/>
</dbReference>
<comment type="caution">
    <text evidence="8">The sequence shown here is derived from an EMBL/GenBank/DDBJ whole genome shotgun (WGS) entry which is preliminary data.</text>
</comment>
<feature type="transmembrane region" description="Helical" evidence="7">
    <location>
        <begin position="162"/>
        <end position="190"/>
    </location>
</feature>
<dbReference type="InterPro" id="IPR011701">
    <property type="entry name" value="MFS"/>
</dbReference>
<feature type="transmembrane region" description="Helical" evidence="7">
    <location>
        <begin position="316"/>
        <end position="337"/>
    </location>
</feature>
<feature type="compositionally biased region" description="Low complexity" evidence="6">
    <location>
        <begin position="206"/>
        <end position="217"/>
    </location>
</feature>
<name>A0A9W5ULQ0_9ACTN</name>
<keyword evidence="5 7" id="KW-0472">Membrane</keyword>
<evidence type="ECO:0000256" key="5">
    <source>
        <dbReference type="ARBA" id="ARBA00023136"/>
    </source>
</evidence>
<evidence type="ECO:0000313" key="8">
    <source>
        <dbReference type="EMBL" id="GIJ31036.1"/>
    </source>
</evidence>
<feature type="transmembrane region" description="Helical" evidence="7">
    <location>
        <begin position="255"/>
        <end position="278"/>
    </location>
</feature>
<dbReference type="GO" id="GO:0022857">
    <property type="term" value="F:transmembrane transporter activity"/>
    <property type="evidence" value="ECO:0007669"/>
    <property type="project" value="InterPro"/>
</dbReference>
<accession>A0A9W5ULQ0</accession>
<dbReference type="AlphaFoldDB" id="A0A9W5ULQ0"/>
<feature type="transmembrane region" description="Helical" evidence="7">
    <location>
        <begin position="343"/>
        <end position="368"/>
    </location>
</feature>
<dbReference type="SUPFAM" id="SSF103473">
    <property type="entry name" value="MFS general substrate transporter"/>
    <property type="match status" value="1"/>
</dbReference>
<feature type="transmembrane region" description="Helical" evidence="7">
    <location>
        <begin position="406"/>
        <end position="429"/>
    </location>
</feature>
<dbReference type="Proteomes" id="UP000607311">
    <property type="component" value="Unassembled WGS sequence"/>
</dbReference>
<dbReference type="Pfam" id="PF07690">
    <property type="entry name" value="MFS_1"/>
    <property type="match status" value="1"/>
</dbReference>
<dbReference type="PANTHER" id="PTHR23513">
    <property type="entry name" value="INTEGRAL MEMBRANE EFFLUX PROTEIN-RELATED"/>
    <property type="match status" value="1"/>
</dbReference>
<evidence type="ECO:0000256" key="1">
    <source>
        <dbReference type="ARBA" id="ARBA00004651"/>
    </source>
</evidence>
<comment type="subcellular location">
    <subcellularLocation>
        <location evidence="1">Cell membrane</location>
        <topology evidence="1">Multi-pass membrane protein</topology>
    </subcellularLocation>
</comment>
<feature type="transmembrane region" description="Helical" evidence="7">
    <location>
        <begin position="380"/>
        <end position="400"/>
    </location>
</feature>
<evidence type="ECO:0000256" key="3">
    <source>
        <dbReference type="ARBA" id="ARBA00022692"/>
    </source>
</evidence>
<keyword evidence="9" id="KW-1185">Reference proteome</keyword>
<evidence type="ECO:0008006" key="10">
    <source>
        <dbReference type="Google" id="ProtNLM"/>
    </source>
</evidence>
<organism evidence="8 9">
    <name type="scientific">Micromonospora sediminimaris</name>
    <dbReference type="NCBI Taxonomy" id="547162"/>
    <lineage>
        <taxon>Bacteria</taxon>
        <taxon>Bacillati</taxon>
        <taxon>Actinomycetota</taxon>
        <taxon>Actinomycetes</taxon>
        <taxon>Micromonosporales</taxon>
        <taxon>Micromonosporaceae</taxon>
        <taxon>Micromonospora</taxon>
    </lineage>
</organism>
<dbReference type="EMBL" id="BOPD01000002">
    <property type="protein sequence ID" value="GIJ31036.1"/>
    <property type="molecule type" value="Genomic_DNA"/>
</dbReference>
<proteinExistence type="predicted"/>
<feature type="transmembrane region" description="Helical" evidence="7">
    <location>
        <begin position="47"/>
        <end position="69"/>
    </location>
</feature>
<evidence type="ECO:0000256" key="2">
    <source>
        <dbReference type="ARBA" id="ARBA00022475"/>
    </source>
</evidence>
<evidence type="ECO:0000256" key="7">
    <source>
        <dbReference type="SAM" id="Phobius"/>
    </source>
</evidence>
<dbReference type="GO" id="GO:0005886">
    <property type="term" value="C:plasma membrane"/>
    <property type="evidence" value="ECO:0007669"/>
    <property type="project" value="UniProtKB-SubCell"/>
</dbReference>
<feature type="transmembrane region" description="Helical" evidence="7">
    <location>
        <begin position="15"/>
        <end position="35"/>
    </location>
</feature>
<dbReference type="InterPro" id="IPR036259">
    <property type="entry name" value="MFS_trans_sf"/>
</dbReference>
<sequence>MVVASGGRATMPGAYRVWLGGSALSLVGVQAMAFAMAWSAAGQGARFAALVPTAIVLPRVLLLLVGGAVADRFGVWLVLLASNAAMVVVTVALAAVTWSPLDLRLPLLLAALAIGTVDAFQLPSSGSMPRRLVPPEALARAMSARQLVGQFAMFTGPPLGGVLLGMAGLAGAALANTATFLAMLAVLLVVRPAAEQPQDAGPDCEGPAAGSAGGRPPNTGRGHRLPAAGVAHRRSPVSAALDGLRLAWSVPVLRVALLVTGVAAGFLLPVGTLLVPLLARQRDWSASATGAVVAAMAVGTAAVALGVLLRGGSSRPAAVAAVGLLVAAAGVVALAVARVPLPAVLAGVLVGAGVGCFATHVGPLVLAATPLTHLARVQSVLVLAQSLPLLVTANAFGLVVEIVDVPAVLFGCAGVLAVTGLATLATPALRGSSSPATVRHSNI</sequence>
<keyword evidence="4 7" id="KW-1133">Transmembrane helix</keyword>
<keyword evidence="2" id="KW-1003">Cell membrane</keyword>
<protein>
    <recommendedName>
        <fullName evidence="10">Major Facilitator Superfamily protein</fullName>
    </recommendedName>
</protein>
<evidence type="ECO:0000256" key="6">
    <source>
        <dbReference type="SAM" id="MobiDB-lite"/>
    </source>
</evidence>
<gene>
    <name evidence="8" type="ORF">Vse01_01840</name>
</gene>
<evidence type="ECO:0000256" key="4">
    <source>
        <dbReference type="ARBA" id="ARBA00022989"/>
    </source>
</evidence>
<feature type="transmembrane region" description="Helical" evidence="7">
    <location>
        <begin position="75"/>
        <end position="98"/>
    </location>
</feature>
<reference evidence="8" key="1">
    <citation type="submission" date="2021-01" db="EMBL/GenBank/DDBJ databases">
        <title>Whole genome shotgun sequence of Verrucosispora sediminis NBRC 107745.</title>
        <authorList>
            <person name="Komaki H."/>
            <person name="Tamura T."/>
        </authorList>
    </citation>
    <scope>NUCLEOTIDE SEQUENCE</scope>
    <source>
        <strain evidence="8">NBRC 107745</strain>
    </source>
</reference>
<keyword evidence="3 7" id="KW-0812">Transmembrane</keyword>
<feature type="region of interest" description="Disordered" evidence="6">
    <location>
        <begin position="198"/>
        <end position="228"/>
    </location>
</feature>